<dbReference type="Proteomes" id="UP000268014">
    <property type="component" value="Unassembled WGS sequence"/>
</dbReference>
<protein>
    <submittedName>
        <fullName evidence="2 4">Uncharacterized protein</fullName>
    </submittedName>
</protein>
<keyword evidence="3" id="KW-1185">Reference proteome</keyword>
<gene>
    <name evidence="2" type="ORF">HPLM_LOCUS4452</name>
</gene>
<dbReference type="EMBL" id="UZAF01016211">
    <property type="protein sequence ID" value="VDO23263.1"/>
    <property type="molecule type" value="Genomic_DNA"/>
</dbReference>
<evidence type="ECO:0000256" key="1">
    <source>
        <dbReference type="SAM" id="MobiDB-lite"/>
    </source>
</evidence>
<accession>A0A0N4W3Q4</accession>
<evidence type="ECO:0000313" key="4">
    <source>
        <dbReference type="WBParaSite" id="HPLM_0000446001-mRNA-1"/>
    </source>
</evidence>
<evidence type="ECO:0000313" key="3">
    <source>
        <dbReference type="Proteomes" id="UP000268014"/>
    </source>
</evidence>
<feature type="region of interest" description="Disordered" evidence="1">
    <location>
        <begin position="1"/>
        <end position="25"/>
    </location>
</feature>
<dbReference type="WBParaSite" id="HPLM_0000446001-mRNA-1">
    <property type="protein sequence ID" value="HPLM_0000446001-mRNA-1"/>
    <property type="gene ID" value="HPLM_0000446001"/>
</dbReference>
<evidence type="ECO:0000313" key="2">
    <source>
        <dbReference type="EMBL" id="VDO23263.1"/>
    </source>
</evidence>
<proteinExistence type="predicted"/>
<reference evidence="4" key="1">
    <citation type="submission" date="2017-02" db="UniProtKB">
        <authorList>
            <consortium name="WormBaseParasite"/>
        </authorList>
    </citation>
    <scope>IDENTIFICATION</scope>
</reference>
<name>A0A0N4W3Q4_HAEPC</name>
<reference evidence="2 3" key="2">
    <citation type="submission" date="2018-11" db="EMBL/GenBank/DDBJ databases">
        <authorList>
            <consortium name="Pathogen Informatics"/>
        </authorList>
    </citation>
    <scope>NUCLEOTIDE SEQUENCE [LARGE SCALE GENOMIC DNA]</scope>
    <source>
        <strain evidence="2 3">MHpl1</strain>
    </source>
</reference>
<organism evidence="4">
    <name type="scientific">Haemonchus placei</name>
    <name type="common">Barber's pole worm</name>
    <dbReference type="NCBI Taxonomy" id="6290"/>
    <lineage>
        <taxon>Eukaryota</taxon>
        <taxon>Metazoa</taxon>
        <taxon>Ecdysozoa</taxon>
        <taxon>Nematoda</taxon>
        <taxon>Chromadorea</taxon>
        <taxon>Rhabditida</taxon>
        <taxon>Rhabditina</taxon>
        <taxon>Rhabditomorpha</taxon>
        <taxon>Strongyloidea</taxon>
        <taxon>Trichostrongylidae</taxon>
        <taxon>Haemonchus</taxon>
    </lineage>
</organism>
<dbReference type="AlphaFoldDB" id="A0A0N4W3Q4"/>
<sequence length="57" mass="6440">MERNWRTSMHKAVRAPTEAGGTEKRVAQESVRCPLDTPVNTFYLVSKVRSCQVSMAE</sequence>